<feature type="transmembrane region" description="Helical" evidence="6">
    <location>
        <begin position="323"/>
        <end position="339"/>
    </location>
</feature>
<proteinExistence type="predicted"/>
<feature type="transmembrane region" description="Helical" evidence="6">
    <location>
        <begin position="153"/>
        <end position="173"/>
    </location>
</feature>
<feature type="transmembrane region" description="Helical" evidence="6">
    <location>
        <begin position="476"/>
        <end position="496"/>
    </location>
</feature>
<dbReference type="RefSeq" id="WP_386783695.1">
    <property type="nucleotide sequence ID" value="NZ_JBHTIC010000020.1"/>
</dbReference>
<feature type="transmembrane region" description="Helical" evidence="6">
    <location>
        <begin position="179"/>
        <end position="202"/>
    </location>
</feature>
<dbReference type="InterPro" id="IPR018385">
    <property type="entry name" value="C4_dicarb_anaerob_car-like"/>
</dbReference>
<evidence type="ECO:0000256" key="6">
    <source>
        <dbReference type="SAM" id="Phobius"/>
    </source>
</evidence>
<keyword evidence="5 6" id="KW-0472">Membrane</keyword>
<feature type="transmembrane region" description="Helical" evidence="6">
    <location>
        <begin position="442"/>
        <end position="464"/>
    </location>
</feature>
<feature type="transmembrane region" description="Helical" evidence="6">
    <location>
        <begin position="12"/>
        <end position="31"/>
    </location>
</feature>
<dbReference type="InterPro" id="IPR051679">
    <property type="entry name" value="DASS-Related_Transporters"/>
</dbReference>
<accession>A0ABW2ZAW8</accession>
<evidence type="ECO:0000256" key="3">
    <source>
        <dbReference type="ARBA" id="ARBA00022692"/>
    </source>
</evidence>
<protein>
    <submittedName>
        <fullName evidence="7">YfcC family protein</fullName>
    </submittedName>
</protein>
<feature type="transmembrane region" description="Helical" evidence="6">
    <location>
        <begin position="351"/>
        <end position="371"/>
    </location>
</feature>
<evidence type="ECO:0000256" key="5">
    <source>
        <dbReference type="ARBA" id="ARBA00023136"/>
    </source>
</evidence>
<evidence type="ECO:0000313" key="8">
    <source>
        <dbReference type="Proteomes" id="UP001597032"/>
    </source>
</evidence>
<keyword evidence="4 6" id="KW-1133">Transmembrane helix</keyword>
<evidence type="ECO:0000313" key="7">
    <source>
        <dbReference type="EMBL" id="MFD0763116.1"/>
    </source>
</evidence>
<dbReference type="PANTHER" id="PTHR43652">
    <property type="entry name" value="BASIC AMINO ACID ANTIPORTER YFCC-RELATED"/>
    <property type="match status" value="1"/>
</dbReference>
<dbReference type="EMBL" id="JBHTIC010000020">
    <property type="protein sequence ID" value="MFD0763116.1"/>
    <property type="molecule type" value="Genomic_DNA"/>
</dbReference>
<feature type="transmembrane region" description="Helical" evidence="6">
    <location>
        <begin position="111"/>
        <end position="132"/>
    </location>
</feature>
<keyword evidence="8" id="KW-1185">Reference proteome</keyword>
<keyword evidence="3 6" id="KW-0812">Transmembrane</keyword>
<name>A0ABW2ZAW8_9FLAO</name>
<dbReference type="Proteomes" id="UP001597032">
    <property type="component" value="Unassembled WGS sequence"/>
</dbReference>
<feature type="transmembrane region" description="Helical" evidence="6">
    <location>
        <begin position="295"/>
        <end position="317"/>
    </location>
</feature>
<gene>
    <name evidence="7" type="ORF">ACFQZW_13585</name>
</gene>
<organism evidence="7 8">
    <name type="scientific">Lutibacter aestuarii</name>
    <dbReference type="NCBI Taxonomy" id="861111"/>
    <lineage>
        <taxon>Bacteria</taxon>
        <taxon>Pseudomonadati</taxon>
        <taxon>Bacteroidota</taxon>
        <taxon>Flavobacteriia</taxon>
        <taxon>Flavobacteriales</taxon>
        <taxon>Flavobacteriaceae</taxon>
        <taxon>Lutibacter</taxon>
    </lineage>
</organism>
<comment type="caution">
    <text evidence="7">The sequence shown here is derived from an EMBL/GenBank/DDBJ whole genome shotgun (WGS) entry which is preliminary data.</text>
</comment>
<evidence type="ECO:0000256" key="4">
    <source>
        <dbReference type="ARBA" id="ARBA00022989"/>
    </source>
</evidence>
<comment type="subcellular location">
    <subcellularLocation>
        <location evidence="1">Cell membrane</location>
        <topology evidence="1">Multi-pass membrane protein</topology>
    </subcellularLocation>
</comment>
<evidence type="ECO:0000256" key="1">
    <source>
        <dbReference type="ARBA" id="ARBA00004651"/>
    </source>
</evidence>
<evidence type="ECO:0000256" key="2">
    <source>
        <dbReference type="ARBA" id="ARBA00022475"/>
    </source>
</evidence>
<feature type="transmembrane region" description="Helical" evidence="6">
    <location>
        <begin position="238"/>
        <end position="256"/>
    </location>
</feature>
<keyword evidence="2" id="KW-1003">Cell membrane</keyword>
<sequence length="498" mass="54184">MKFSFKFPSPYTVLMIAIMLSAMATWLLPAGSYDTLSYNSNTNEFTINSEVKQESIAATQKVLDDHNILISLDKFKEGKIKKAISIPGTYKEVASKPQGILEIIYAPIKGIYEAIDVILFVLIIGGFIGVFNNSGAFNEGVGFLASKLKGRESVLIIIVTSLIAVGGTTFGLAEETLAFYPILVPVFLAAGYDLIVPVAVIYIGSSIGTMASTVNPFSTIIASDAAGVNWTIGIYSRVAMLILGLVVCIWYIMRYAKKVKKDPTKSLLYGSKLENPFTKVTETESTNKLKGITKVLLSLFALTFAVMIYGVSVLGWWFQEMTALFLVAAILIAVLQRVGEQNFIKEFINGAKDLLGVSFIIGIARGVTFVLNEGQISDTILFYATNLVEGMPPGIFLPILMMVFFVLTLFISSSSGMAVVTMPIMSSLAPVVGVPPEEIVNTYLFGMGLMSFITPTGLILPSLAMVNVNYNTWLKFIWPLLTLLGLLSFLILWGGLLI</sequence>
<reference evidence="8" key="1">
    <citation type="journal article" date="2019" name="Int. J. Syst. Evol. Microbiol.">
        <title>The Global Catalogue of Microorganisms (GCM) 10K type strain sequencing project: providing services to taxonomists for standard genome sequencing and annotation.</title>
        <authorList>
            <consortium name="The Broad Institute Genomics Platform"/>
            <consortium name="The Broad Institute Genome Sequencing Center for Infectious Disease"/>
            <person name="Wu L."/>
            <person name="Ma J."/>
        </authorList>
    </citation>
    <scope>NUCLEOTIDE SEQUENCE [LARGE SCALE GENOMIC DNA]</scope>
    <source>
        <strain evidence="8">CCUG 60022</strain>
    </source>
</reference>
<dbReference type="Pfam" id="PF03606">
    <property type="entry name" value="DcuC"/>
    <property type="match status" value="1"/>
</dbReference>
<feature type="transmembrane region" description="Helical" evidence="6">
    <location>
        <begin position="391"/>
        <end position="411"/>
    </location>
</feature>
<dbReference type="PANTHER" id="PTHR43652:SF6">
    <property type="entry name" value="ARGININE REPRESSOR"/>
    <property type="match status" value="1"/>
</dbReference>